<keyword evidence="2" id="KW-0762">Sugar transport</keyword>
<dbReference type="InterPro" id="IPR003188">
    <property type="entry name" value="PTS_IIA_lac/cel"/>
</dbReference>
<dbReference type="Proteomes" id="UP000593601">
    <property type="component" value="Chromosome"/>
</dbReference>
<dbReference type="AlphaFoldDB" id="A0A7M2RFR9"/>
<evidence type="ECO:0000256" key="4">
    <source>
        <dbReference type="ARBA" id="ARBA00022683"/>
    </source>
</evidence>
<evidence type="ECO:0000313" key="8">
    <source>
        <dbReference type="EMBL" id="QOV19193.1"/>
    </source>
</evidence>
<feature type="binding site" evidence="6">
    <location>
        <position position="85"/>
    </location>
    <ligand>
        <name>Mg(2+)</name>
        <dbReference type="ChEBI" id="CHEBI:18420"/>
        <note>ligand shared between all trimeric partners</note>
    </ligand>
</feature>
<dbReference type="EMBL" id="CP063304">
    <property type="protein sequence ID" value="QOV19193.1"/>
    <property type="molecule type" value="Genomic_DNA"/>
</dbReference>
<evidence type="ECO:0000256" key="2">
    <source>
        <dbReference type="ARBA" id="ARBA00022597"/>
    </source>
</evidence>
<sequence>MEKVTSEQLNQAAMQMIMLAGDSRTLLTEVINETLEGASAEEVDEKIKSAKEKIVEAHRIQTDMIQSSIEDNELQTTLLFSHAQDTLMTIYSEQNMTKHIIHMYRKLSEQMKQ</sequence>
<dbReference type="Gene3D" id="1.20.58.80">
    <property type="entry name" value="Phosphotransferase system, lactose/cellobiose-type IIA subunit"/>
    <property type="match status" value="1"/>
</dbReference>
<feature type="active site" description="Tele-phosphohistidine intermediate" evidence="5">
    <location>
        <position position="82"/>
    </location>
</feature>
<name>A0A7M2RFR9_9FIRM</name>
<evidence type="ECO:0000256" key="6">
    <source>
        <dbReference type="PIRSR" id="PIRSR000699-2"/>
    </source>
</evidence>
<comment type="cofactor">
    <cofactor evidence="6">
        <name>Mg(2+)</name>
        <dbReference type="ChEBI" id="CHEBI:18420"/>
    </cofactor>
    <text evidence="6">Binds 1 Mg(2+) ion per trimer.</text>
</comment>
<evidence type="ECO:0000256" key="7">
    <source>
        <dbReference type="PROSITE-ProRule" id="PRU00418"/>
    </source>
</evidence>
<keyword evidence="9" id="KW-1185">Reference proteome</keyword>
<feature type="modified residue" description="Phosphohistidine; by HPr" evidence="7">
    <location>
        <position position="82"/>
    </location>
</feature>
<dbReference type="RefSeq" id="WP_193735540.1">
    <property type="nucleotide sequence ID" value="NZ_CP063304.1"/>
</dbReference>
<protein>
    <submittedName>
        <fullName evidence="8">PTS lactose/cellobiose transporter subunit IIA</fullName>
    </submittedName>
</protein>
<dbReference type="InterPro" id="IPR036542">
    <property type="entry name" value="PTS_IIA_lac/cel_sf"/>
</dbReference>
<dbReference type="SUPFAM" id="SSF46973">
    <property type="entry name" value="Enzyme IIa from lactose specific PTS, IIa-lac"/>
    <property type="match status" value="1"/>
</dbReference>
<dbReference type="PANTHER" id="PTHR34382">
    <property type="entry name" value="PTS SYSTEM N,N'-DIACETYLCHITOBIOSE-SPECIFIC EIIA COMPONENT"/>
    <property type="match status" value="1"/>
</dbReference>
<accession>A0A7M2RFR9</accession>
<gene>
    <name evidence="8" type="ORF">INP51_14785</name>
</gene>
<evidence type="ECO:0000256" key="5">
    <source>
        <dbReference type="PIRSR" id="PIRSR000699-1"/>
    </source>
</evidence>
<dbReference type="PANTHER" id="PTHR34382:SF7">
    <property type="entry name" value="PTS SYSTEM N,N'-DIACETYLCHITOBIOSE-SPECIFIC EIIA COMPONENT"/>
    <property type="match status" value="1"/>
</dbReference>
<organism evidence="8 9">
    <name type="scientific">Blautia liquoris</name>
    <dbReference type="NCBI Taxonomy" id="2779518"/>
    <lineage>
        <taxon>Bacteria</taxon>
        <taxon>Bacillati</taxon>
        <taxon>Bacillota</taxon>
        <taxon>Clostridia</taxon>
        <taxon>Lachnospirales</taxon>
        <taxon>Lachnospiraceae</taxon>
        <taxon>Blautia</taxon>
    </lineage>
</organism>
<dbReference type="GO" id="GO:0009401">
    <property type="term" value="P:phosphoenolpyruvate-dependent sugar phosphotransferase system"/>
    <property type="evidence" value="ECO:0007669"/>
    <property type="project" value="UniProtKB-KW"/>
</dbReference>
<keyword evidence="6" id="KW-0479">Metal-binding</keyword>
<dbReference type="GO" id="GO:0046872">
    <property type="term" value="F:metal ion binding"/>
    <property type="evidence" value="ECO:0007669"/>
    <property type="project" value="UniProtKB-KW"/>
</dbReference>
<keyword evidence="1" id="KW-0813">Transport</keyword>
<proteinExistence type="predicted"/>
<dbReference type="PIRSF" id="PIRSF000699">
    <property type="entry name" value="PTS_IILac_III"/>
    <property type="match status" value="1"/>
</dbReference>
<reference evidence="8 9" key="1">
    <citation type="submission" date="2020-10" db="EMBL/GenBank/DDBJ databases">
        <title>Blautia liquoris sp.nov., isolated from the mud in a fermentation cellar used for the production of Chinese strong-flavoured liquor.</title>
        <authorList>
            <person name="Lu L."/>
        </authorList>
    </citation>
    <scope>NUCLEOTIDE SEQUENCE [LARGE SCALE GENOMIC DNA]</scope>
    <source>
        <strain evidence="8 9">LZLJ-3</strain>
    </source>
</reference>
<evidence type="ECO:0000313" key="9">
    <source>
        <dbReference type="Proteomes" id="UP000593601"/>
    </source>
</evidence>
<keyword evidence="6" id="KW-0460">Magnesium</keyword>
<evidence type="ECO:0000256" key="3">
    <source>
        <dbReference type="ARBA" id="ARBA00022679"/>
    </source>
</evidence>
<dbReference type="Pfam" id="PF02255">
    <property type="entry name" value="PTS_IIA"/>
    <property type="match status" value="1"/>
</dbReference>
<keyword evidence="3" id="KW-0808">Transferase</keyword>
<dbReference type="GO" id="GO:0016740">
    <property type="term" value="F:transferase activity"/>
    <property type="evidence" value="ECO:0007669"/>
    <property type="project" value="UniProtKB-KW"/>
</dbReference>
<keyword evidence="4" id="KW-0598">Phosphotransferase system</keyword>
<dbReference type="PROSITE" id="PS51095">
    <property type="entry name" value="PTS_EIIA_TYPE_3"/>
    <property type="match status" value="1"/>
</dbReference>
<dbReference type="KEGG" id="bliq:INP51_14785"/>
<evidence type="ECO:0000256" key="1">
    <source>
        <dbReference type="ARBA" id="ARBA00022448"/>
    </source>
</evidence>